<dbReference type="FunFam" id="1.10.510.10:FF:000095">
    <property type="entry name" value="protein STRUBBELIG-RECEPTOR FAMILY 8"/>
    <property type="match status" value="1"/>
</dbReference>
<comment type="catalytic activity">
    <reaction evidence="8">
        <text>L-threonyl-[protein] + ATP = O-phospho-L-threonyl-[protein] + ADP + H(+)</text>
        <dbReference type="Rhea" id="RHEA:46608"/>
        <dbReference type="Rhea" id="RHEA-COMP:11060"/>
        <dbReference type="Rhea" id="RHEA-COMP:11605"/>
        <dbReference type="ChEBI" id="CHEBI:15378"/>
        <dbReference type="ChEBI" id="CHEBI:30013"/>
        <dbReference type="ChEBI" id="CHEBI:30616"/>
        <dbReference type="ChEBI" id="CHEBI:61977"/>
        <dbReference type="ChEBI" id="CHEBI:456216"/>
        <dbReference type="EC" id="2.7.11.1"/>
    </reaction>
</comment>
<dbReference type="PROSITE" id="PS00108">
    <property type="entry name" value="PROTEIN_KINASE_ST"/>
    <property type="match status" value="1"/>
</dbReference>
<dbReference type="Pfam" id="PF07714">
    <property type="entry name" value="PK_Tyr_Ser-Thr"/>
    <property type="match status" value="1"/>
</dbReference>
<dbReference type="PANTHER" id="PTHR45621">
    <property type="entry name" value="OS01G0588500 PROTEIN-RELATED"/>
    <property type="match status" value="1"/>
</dbReference>
<dbReference type="FunFam" id="3.30.200.20:FF:000228">
    <property type="entry name" value="Serine/threonine-protein kinase BIK1"/>
    <property type="match status" value="1"/>
</dbReference>
<dbReference type="EMBL" id="CP093349">
    <property type="protein sequence ID" value="WOH10853.1"/>
    <property type="molecule type" value="Genomic_DNA"/>
</dbReference>
<evidence type="ECO:0000256" key="7">
    <source>
        <dbReference type="ARBA" id="ARBA00022840"/>
    </source>
</evidence>
<proteinExistence type="predicted"/>
<keyword evidence="3" id="KW-1003">Cell membrane</keyword>
<evidence type="ECO:0000256" key="1">
    <source>
        <dbReference type="ARBA" id="ARBA00004236"/>
    </source>
</evidence>
<reference evidence="11" key="2">
    <citation type="submission" date="2022-03" db="EMBL/GenBank/DDBJ databases">
        <title>Draft title - Genomic analysis of global carrot germplasm unveils the trajectory of domestication and the origin of high carotenoid orange carrot.</title>
        <authorList>
            <person name="Iorizzo M."/>
            <person name="Ellison S."/>
            <person name="Senalik D."/>
            <person name="Macko-Podgorni A."/>
            <person name="Grzebelus D."/>
            <person name="Bostan H."/>
            <person name="Rolling W."/>
            <person name="Curaba J."/>
            <person name="Simon P."/>
        </authorList>
    </citation>
    <scope>NUCLEOTIDE SEQUENCE</scope>
    <source>
        <tissue evidence="11">Leaf</tissue>
    </source>
</reference>
<organism evidence="11 12">
    <name type="scientific">Daucus carota subsp. sativus</name>
    <name type="common">Carrot</name>
    <dbReference type="NCBI Taxonomy" id="79200"/>
    <lineage>
        <taxon>Eukaryota</taxon>
        <taxon>Viridiplantae</taxon>
        <taxon>Streptophyta</taxon>
        <taxon>Embryophyta</taxon>
        <taxon>Tracheophyta</taxon>
        <taxon>Spermatophyta</taxon>
        <taxon>Magnoliopsida</taxon>
        <taxon>eudicotyledons</taxon>
        <taxon>Gunneridae</taxon>
        <taxon>Pentapetalae</taxon>
        <taxon>asterids</taxon>
        <taxon>campanulids</taxon>
        <taxon>Apiales</taxon>
        <taxon>Apiaceae</taxon>
        <taxon>Apioideae</taxon>
        <taxon>Scandiceae</taxon>
        <taxon>Daucinae</taxon>
        <taxon>Daucus</taxon>
        <taxon>Daucus sect. Daucus</taxon>
    </lineage>
</organism>
<name>A0A164UTF1_DAUCS</name>
<feature type="domain" description="Protein kinase" evidence="10">
    <location>
        <begin position="79"/>
        <end position="360"/>
    </location>
</feature>
<dbReference type="Gene3D" id="3.30.200.20">
    <property type="entry name" value="Phosphorylase Kinase, domain 1"/>
    <property type="match status" value="1"/>
</dbReference>
<evidence type="ECO:0000256" key="8">
    <source>
        <dbReference type="ARBA" id="ARBA00047899"/>
    </source>
</evidence>
<evidence type="ECO:0000313" key="12">
    <source>
        <dbReference type="Proteomes" id="UP000077755"/>
    </source>
</evidence>
<dbReference type="GO" id="GO:0005524">
    <property type="term" value="F:ATP binding"/>
    <property type="evidence" value="ECO:0007669"/>
    <property type="project" value="UniProtKB-KW"/>
</dbReference>
<dbReference type="GO" id="GO:0004674">
    <property type="term" value="F:protein serine/threonine kinase activity"/>
    <property type="evidence" value="ECO:0007669"/>
    <property type="project" value="UniProtKB-EC"/>
</dbReference>
<evidence type="ECO:0000256" key="5">
    <source>
        <dbReference type="ARBA" id="ARBA00022741"/>
    </source>
</evidence>
<keyword evidence="6" id="KW-0418">Kinase</keyword>
<evidence type="ECO:0000256" key="6">
    <source>
        <dbReference type="ARBA" id="ARBA00022777"/>
    </source>
</evidence>
<dbReference type="InterPro" id="IPR011009">
    <property type="entry name" value="Kinase-like_dom_sf"/>
</dbReference>
<evidence type="ECO:0000256" key="3">
    <source>
        <dbReference type="ARBA" id="ARBA00022475"/>
    </source>
</evidence>
<dbReference type="PROSITE" id="PS50011">
    <property type="entry name" value="PROTEIN_KINASE_DOM"/>
    <property type="match status" value="1"/>
</dbReference>
<dbReference type="GO" id="GO:0005886">
    <property type="term" value="C:plasma membrane"/>
    <property type="evidence" value="ECO:0007669"/>
    <property type="project" value="UniProtKB-SubCell"/>
</dbReference>
<evidence type="ECO:0000313" key="11">
    <source>
        <dbReference type="EMBL" id="WOH10853.1"/>
    </source>
</evidence>
<accession>A0A164UTF1</accession>
<dbReference type="InterPro" id="IPR001245">
    <property type="entry name" value="Ser-Thr/Tyr_kinase_cat_dom"/>
</dbReference>
<dbReference type="KEGG" id="dcr:108196218"/>
<dbReference type="Gramene" id="KZM89341">
    <property type="protein sequence ID" value="KZM89341"/>
    <property type="gene ID" value="DCAR_026416"/>
</dbReference>
<dbReference type="Proteomes" id="UP000077755">
    <property type="component" value="Chromosome 7"/>
</dbReference>
<dbReference type="InterPro" id="IPR050823">
    <property type="entry name" value="Plant_Ser_Thr_Prot_Kinase"/>
</dbReference>
<keyword evidence="4" id="KW-0808">Transferase</keyword>
<evidence type="ECO:0000256" key="2">
    <source>
        <dbReference type="ARBA" id="ARBA00012513"/>
    </source>
</evidence>
<dbReference type="SUPFAM" id="SSF56112">
    <property type="entry name" value="Protein kinase-like (PK-like)"/>
    <property type="match status" value="1"/>
</dbReference>
<evidence type="ECO:0000256" key="9">
    <source>
        <dbReference type="ARBA" id="ARBA00048679"/>
    </source>
</evidence>
<protein>
    <recommendedName>
        <fullName evidence="2">non-specific serine/threonine protein kinase</fullName>
        <ecNumber evidence="2">2.7.11.1</ecNumber>
    </recommendedName>
</protein>
<dbReference type="OrthoDB" id="4062651at2759"/>
<dbReference type="AlphaFoldDB" id="A0A164UTF1"/>
<dbReference type="InterPro" id="IPR000719">
    <property type="entry name" value="Prot_kinase_dom"/>
</dbReference>
<keyword evidence="7" id="KW-0067">ATP-binding</keyword>
<keyword evidence="5" id="KW-0547">Nucleotide-binding</keyword>
<dbReference type="EC" id="2.7.11.1" evidence="2"/>
<comment type="subcellular location">
    <subcellularLocation>
        <location evidence="1">Cell membrane</location>
    </subcellularLocation>
</comment>
<keyword evidence="12" id="KW-1185">Reference proteome</keyword>
<dbReference type="Gene3D" id="1.10.510.10">
    <property type="entry name" value="Transferase(Phosphotransferase) domain 1"/>
    <property type="match status" value="1"/>
</dbReference>
<dbReference type="InterPro" id="IPR008271">
    <property type="entry name" value="Ser/Thr_kinase_AS"/>
</dbReference>
<keyword evidence="3" id="KW-0472">Membrane</keyword>
<sequence>MVLKNIWRSVLPGCFKLNNKCEETKKKDLKESLSKRLSLSDISYQSSSFSLISDLSNSVIGLSLHIFTLAELELITHNFCSSNFVGEGGFGPVYKGFIDDKLRPGLEAQPVAVKRLDLEGRQGCREWLAEVIFLGQLTHPHLVKLIGYCCEDEHRLLVYEYIARGNLDNQLFSKYSVSLPWLTRLKIAVDAAKGLAFLHCQEPPIIYRDFKASNILLDSDYSAKVSDFGLAMDGPQGVDAHVTTSVMGTEGYAAPEYITTGHLSTKSDVFCYGVVLLEILTGRRAIDKSRPSREKRLTDWAKPFLRDPKKLDRIMDPRLEGQYSKEGAKKAAALAYQCLSHHSKSRPTMTHVVKTLEPLLDLKDIPVDFFVYTVSTDGERSQNDKDLSMRMQEDGAKTCKIVKKSSMKKEGHRARRLTKSSKSRAVYSDTALYTTHRNAYELPLHQEKEITVREG</sequence>
<dbReference type="OMA" id="WKNTCLP"/>
<gene>
    <name evidence="11" type="ORF">DCAR_0730327</name>
</gene>
<evidence type="ECO:0000259" key="10">
    <source>
        <dbReference type="PROSITE" id="PS50011"/>
    </source>
</evidence>
<evidence type="ECO:0000256" key="4">
    <source>
        <dbReference type="ARBA" id="ARBA00022679"/>
    </source>
</evidence>
<reference evidence="11" key="1">
    <citation type="journal article" date="2016" name="Nat. Genet.">
        <title>A high-quality carrot genome assembly provides new insights into carotenoid accumulation and asterid genome evolution.</title>
        <authorList>
            <person name="Iorizzo M."/>
            <person name="Ellison S."/>
            <person name="Senalik D."/>
            <person name="Zeng P."/>
            <person name="Satapoomin P."/>
            <person name="Huang J."/>
            <person name="Bowman M."/>
            <person name="Iovene M."/>
            <person name="Sanseverino W."/>
            <person name="Cavagnaro P."/>
            <person name="Yildiz M."/>
            <person name="Macko-Podgorni A."/>
            <person name="Moranska E."/>
            <person name="Grzebelus E."/>
            <person name="Grzebelus D."/>
            <person name="Ashrafi H."/>
            <person name="Zheng Z."/>
            <person name="Cheng S."/>
            <person name="Spooner D."/>
            <person name="Van Deynze A."/>
            <person name="Simon P."/>
        </authorList>
    </citation>
    <scope>NUCLEOTIDE SEQUENCE</scope>
    <source>
        <tissue evidence="11">Leaf</tissue>
    </source>
</reference>
<comment type="catalytic activity">
    <reaction evidence="9">
        <text>L-seryl-[protein] + ATP = O-phospho-L-seryl-[protein] + ADP + H(+)</text>
        <dbReference type="Rhea" id="RHEA:17989"/>
        <dbReference type="Rhea" id="RHEA-COMP:9863"/>
        <dbReference type="Rhea" id="RHEA-COMP:11604"/>
        <dbReference type="ChEBI" id="CHEBI:15378"/>
        <dbReference type="ChEBI" id="CHEBI:29999"/>
        <dbReference type="ChEBI" id="CHEBI:30616"/>
        <dbReference type="ChEBI" id="CHEBI:83421"/>
        <dbReference type="ChEBI" id="CHEBI:456216"/>
        <dbReference type="EC" id="2.7.11.1"/>
    </reaction>
</comment>